<proteinExistence type="predicted"/>
<dbReference type="InterPro" id="IPR036638">
    <property type="entry name" value="HLH_DNA-bd_sf"/>
</dbReference>
<protein>
    <recommendedName>
        <fullName evidence="2">BHLH domain-containing protein</fullName>
    </recommendedName>
</protein>
<organism evidence="3 4">
    <name type="scientific">Dothistroma septosporum (strain NZE10 / CBS 128990)</name>
    <name type="common">Red band needle blight fungus</name>
    <name type="synonym">Mycosphaerella pini</name>
    <dbReference type="NCBI Taxonomy" id="675120"/>
    <lineage>
        <taxon>Eukaryota</taxon>
        <taxon>Fungi</taxon>
        <taxon>Dikarya</taxon>
        <taxon>Ascomycota</taxon>
        <taxon>Pezizomycotina</taxon>
        <taxon>Dothideomycetes</taxon>
        <taxon>Dothideomycetidae</taxon>
        <taxon>Mycosphaerellales</taxon>
        <taxon>Mycosphaerellaceae</taxon>
        <taxon>Dothistroma</taxon>
    </lineage>
</organism>
<gene>
    <name evidence="3" type="ORF">DOTSEDRAFT_68351</name>
</gene>
<dbReference type="SMART" id="SM00353">
    <property type="entry name" value="HLH"/>
    <property type="match status" value="1"/>
</dbReference>
<dbReference type="eggNOG" id="ENOG502TB7V">
    <property type="taxonomic scope" value="Eukaryota"/>
</dbReference>
<dbReference type="SUPFAM" id="SSF47459">
    <property type="entry name" value="HLH, helix-loop-helix DNA-binding domain"/>
    <property type="match status" value="1"/>
</dbReference>
<reference evidence="4" key="1">
    <citation type="journal article" date="2012" name="PLoS Genet.">
        <title>The genomes of the fungal plant pathogens Cladosporium fulvum and Dothistroma septosporum reveal adaptation to different hosts and lifestyles but also signatures of common ancestry.</title>
        <authorList>
            <person name="de Wit P.J.G.M."/>
            <person name="van der Burgt A."/>
            <person name="Oekmen B."/>
            <person name="Stergiopoulos I."/>
            <person name="Abd-Elsalam K.A."/>
            <person name="Aerts A.L."/>
            <person name="Bahkali A.H."/>
            <person name="Beenen H.G."/>
            <person name="Chettri P."/>
            <person name="Cox M.P."/>
            <person name="Datema E."/>
            <person name="de Vries R.P."/>
            <person name="Dhillon B."/>
            <person name="Ganley A.R."/>
            <person name="Griffiths S.A."/>
            <person name="Guo Y."/>
            <person name="Hamelin R.C."/>
            <person name="Henrissat B."/>
            <person name="Kabir M.S."/>
            <person name="Jashni M.K."/>
            <person name="Kema G."/>
            <person name="Klaubauf S."/>
            <person name="Lapidus A."/>
            <person name="Levasseur A."/>
            <person name="Lindquist E."/>
            <person name="Mehrabi R."/>
            <person name="Ohm R.A."/>
            <person name="Owen T.J."/>
            <person name="Salamov A."/>
            <person name="Schwelm A."/>
            <person name="Schijlen E."/>
            <person name="Sun H."/>
            <person name="van den Burg H.A."/>
            <person name="van Ham R.C.H.J."/>
            <person name="Zhang S."/>
            <person name="Goodwin S.B."/>
            <person name="Grigoriev I.V."/>
            <person name="Collemare J."/>
            <person name="Bradshaw R.E."/>
        </authorList>
    </citation>
    <scope>NUCLEOTIDE SEQUENCE [LARGE SCALE GENOMIC DNA]</scope>
    <source>
        <strain evidence="4">NZE10 / CBS 128990</strain>
    </source>
</reference>
<evidence type="ECO:0000259" key="2">
    <source>
        <dbReference type="PROSITE" id="PS50888"/>
    </source>
</evidence>
<dbReference type="Pfam" id="PF00010">
    <property type="entry name" value="HLH"/>
    <property type="match status" value="1"/>
</dbReference>
<accession>N1Q1H4</accession>
<keyword evidence="4" id="KW-1185">Reference proteome</keyword>
<reference evidence="3 4" key="2">
    <citation type="journal article" date="2012" name="PLoS Pathog.">
        <title>Diverse lifestyles and strategies of plant pathogenesis encoded in the genomes of eighteen Dothideomycetes fungi.</title>
        <authorList>
            <person name="Ohm R.A."/>
            <person name="Feau N."/>
            <person name="Henrissat B."/>
            <person name="Schoch C.L."/>
            <person name="Horwitz B.A."/>
            <person name="Barry K.W."/>
            <person name="Condon B.J."/>
            <person name="Copeland A.C."/>
            <person name="Dhillon B."/>
            <person name="Glaser F."/>
            <person name="Hesse C.N."/>
            <person name="Kosti I."/>
            <person name="LaButti K."/>
            <person name="Lindquist E.A."/>
            <person name="Lucas S."/>
            <person name="Salamov A.A."/>
            <person name="Bradshaw R.E."/>
            <person name="Ciuffetti L."/>
            <person name="Hamelin R.C."/>
            <person name="Kema G.H.J."/>
            <person name="Lawrence C."/>
            <person name="Scott J.A."/>
            <person name="Spatafora J.W."/>
            <person name="Turgeon B.G."/>
            <person name="de Wit P.J.G.M."/>
            <person name="Zhong S."/>
            <person name="Goodwin S.B."/>
            <person name="Grigoriev I.V."/>
        </authorList>
    </citation>
    <scope>NUCLEOTIDE SEQUENCE [LARGE SCALE GENOMIC DNA]</scope>
    <source>
        <strain evidence="4">NZE10 / CBS 128990</strain>
    </source>
</reference>
<feature type="region of interest" description="Disordered" evidence="1">
    <location>
        <begin position="88"/>
        <end position="117"/>
    </location>
</feature>
<dbReference type="OrthoDB" id="2133190at2759"/>
<dbReference type="AlphaFoldDB" id="N1Q1H4"/>
<dbReference type="CDD" id="cd11395">
    <property type="entry name" value="bHLHzip_SREBP_like"/>
    <property type="match status" value="1"/>
</dbReference>
<dbReference type="OMA" id="NGWLMED"/>
<dbReference type="PROSITE" id="PS50888">
    <property type="entry name" value="BHLH"/>
    <property type="match status" value="1"/>
</dbReference>
<dbReference type="Proteomes" id="UP000016933">
    <property type="component" value="Unassembled WGS sequence"/>
</dbReference>
<dbReference type="HOGENOM" id="CLU_1107095_0_0_1"/>
<feature type="compositionally biased region" description="Basic and acidic residues" evidence="1">
    <location>
        <begin position="99"/>
        <end position="117"/>
    </location>
</feature>
<dbReference type="InterPro" id="IPR011598">
    <property type="entry name" value="bHLH_dom"/>
</dbReference>
<dbReference type="EMBL" id="KB446535">
    <property type="protein sequence ID" value="EME49542.1"/>
    <property type="molecule type" value="Genomic_DNA"/>
</dbReference>
<dbReference type="Gene3D" id="4.10.280.10">
    <property type="entry name" value="Helix-loop-helix DNA-binding domain"/>
    <property type="match status" value="1"/>
</dbReference>
<evidence type="ECO:0000313" key="3">
    <source>
        <dbReference type="EMBL" id="EME49542.1"/>
    </source>
</evidence>
<feature type="domain" description="BHLH" evidence="2">
    <location>
        <begin position="142"/>
        <end position="207"/>
    </location>
</feature>
<sequence>MTLNVETVALFASNANELLADPPNNRPLQDVALSVADTMLLKRLSNSAHIRQPQVMQSRDNGWLMEDPPLGGQSWGEVGRDNVFGPLPNTVLGNSSGNERGDREDDDERVGSDRDGISDVKAEVSKWKSRITGEEKAIRVSVLQRPHAAVEKRYRQTVNTKLQQLYMSIPASGRFSPDERTVSGRDENDQAAKPVVLDKAIQYVQHLTETYLKYDADIEDLRGQLHELADRYGISEPMMQSRAGERTYDTA</sequence>
<name>N1Q1H4_DOTSN</name>
<evidence type="ECO:0000256" key="1">
    <source>
        <dbReference type="SAM" id="MobiDB-lite"/>
    </source>
</evidence>
<evidence type="ECO:0000313" key="4">
    <source>
        <dbReference type="Proteomes" id="UP000016933"/>
    </source>
</evidence>
<dbReference type="GO" id="GO:0046983">
    <property type="term" value="F:protein dimerization activity"/>
    <property type="evidence" value="ECO:0007669"/>
    <property type="project" value="InterPro"/>
</dbReference>